<dbReference type="InterPro" id="IPR025671">
    <property type="entry name" value="HXXEE"/>
</dbReference>
<keyword evidence="1" id="KW-0472">Membrane</keyword>
<keyword evidence="1" id="KW-0812">Transmembrane</keyword>
<feature type="transmembrane region" description="Helical" evidence="1">
    <location>
        <begin position="134"/>
        <end position="152"/>
    </location>
</feature>
<comment type="caution">
    <text evidence="2">The sequence shown here is derived from an EMBL/GenBank/DDBJ whole genome shotgun (WGS) entry which is preliminary data.</text>
</comment>
<dbReference type="Proteomes" id="UP000542889">
    <property type="component" value="Unassembled WGS sequence"/>
</dbReference>
<dbReference type="Pfam" id="PF13787">
    <property type="entry name" value="HXXEE"/>
    <property type="match status" value="1"/>
</dbReference>
<feature type="transmembrane region" description="Helical" evidence="1">
    <location>
        <begin position="47"/>
        <end position="71"/>
    </location>
</feature>
<protein>
    <submittedName>
        <fullName evidence="2">HXXEE domain-containing protein</fullName>
    </submittedName>
</protein>
<dbReference type="AlphaFoldDB" id="A0A7Y7QF92"/>
<organism evidence="2 3">
    <name type="scientific">Lacticaseibacillus rhamnosus</name>
    <name type="common">Lactobacillus rhamnosus</name>
    <dbReference type="NCBI Taxonomy" id="47715"/>
    <lineage>
        <taxon>Bacteria</taxon>
        <taxon>Bacillati</taxon>
        <taxon>Bacillota</taxon>
        <taxon>Bacilli</taxon>
        <taxon>Lactobacillales</taxon>
        <taxon>Lactobacillaceae</taxon>
        <taxon>Lacticaseibacillus</taxon>
    </lineage>
</organism>
<gene>
    <name evidence="2" type="ORF">HWN39_05775</name>
</gene>
<reference evidence="2 3" key="1">
    <citation type="submission" date="2020-06" db="EMBL/GenBank/DDBJ databases">
        <title>Lactobacillus rhamnosus QC,genome.</title>
        <authorList>
            <person name="Yi H."/>
            <person name="Jin M."/>
        </authorList>
    </citation>
    <scope>NUCLEOTIDE SEQUENCE [LARGE SCALE GENOMIC DNA]</scope>
    <source>
        <strain evidence="2 3">QC</strain>
    </source>
</reference>
<proteinExistence type="predicted"/>
<evidence type="ECO:0000313" key="3">
    <source>
        <dbReference type="Proteomes" id="UP000542889"/>
    </source>
</evidence>
<sequence length="172" mass="20295">MLLDYWMLPILFILHDFEEMIMMPIWKRRHNQRLRQMKKPFFGAVTNGQAFSVGVLEELIILIGVSLISSVLHSDRLYLAFMVTYTLHFLMHYRMCFEFQGYVPGVISVTLELPVMIWLITIYWQRSQSTFGEFLGYVTVAFLIQFVNLRVMHTLMPKIQAKMAAYTRTSLL</sequence>
<evidence type="ECO:0000256" key="1">
    <source>
        <dbReference type="SAM" id="Phobius"/>
    </source>
</evidence>
<evidence type="ECO:0000313" key="2">
    <source>
        <dbReference type="EMBL" id="NVO88010.1"/>
    </source>
</evidence>
<dbReference type="EMBL" id="JABXWP010000006">
    <property type="protein sequence ID" value="NVO88010.1"/>
    <property type="molecule type" value="Genomic_DNA"/>
</dbReference>
<name>A0A7Y7QF92_LACRH</name>
<dbReference type="RefSeq" id="WP_176817887.1">
    <property type="nucleotide sequence ID" value="NZ_JABXWP010000006.1"/>
</dbReference>
<feature type="transmembrane region" description="Helical" evidence="1">
    <location>
        <begin position="102"/>
        <end position="122"/>
    </location>
</feature>
<keyword evidence="1" id="KW-1133">Transmembrane helix</keyword>
<accession>A0A7Y7QF92</accession>